<dbReference type="PANTHER" id="PTHR46889:SF4">
    <property type="entry name" value="TRANSPOSASE INSO FOR INSERTION SEQUENCE ELEMENT IS911B-RELATED"/>
    <property type="match status" value="1"/>
</dbReference>
<dbReference type="PROSITE" id="PS50994">
    <property type="entry name" value="INTEGRASE"/>
    <property type="match status" value="1"/>
</dbReference>
<feature type="domain" description="Integrase catalytic" evidence="1">
    <location>
        <begin position="73"/>
        <end position="236"/>
    </location>
</feature>
<dbReference type="EMBL" id="JADIKM010000001">
    <property type="protein sequence ID" value="MFK2903322.1"/>
    <property type="molecule type" value="Genomic_DNA"/>
</dbReference>
<dbReference type="InterPro" id="IPR050900">
    <property type="entry name" value="Transposase_IS3/IS150/IS904"/>
</dbReference>
<dbReference type="InterPro" id="IPR001584">
    <property type="entry name" value="Integrase_cat-core"/>
</dbReference>
<reference evidence="2 3" key="1">
    <citation type="submission" date="2020-10" db="EMBL/GenBank/DDBJ databases">
        <title>Phylogeny of dyella-like bacteria.</title>
        <authorList>
            <person name="Fu J."/>
        </authorList>
    </citation>
    <scope>NUCLEOTIDE SEQUENCE [LARGE SCALE GENOMIC DNA]</scope>
    <source>
        <strain evidence="2 3">Gsoil3046</strain>
    </source>
</reference>
<dbReference type="PANTHER" id="PTHR46889">
    <property type="entry name" value="TRANSPOSASE INSF FOR INSERTION SEQUENCE IS3B-RELATED"/>
    <property type="match status" value="1"/>
</dbReference>
<comment type="caution">
    <text evidence="2">The sequence shown here is derived from an EMBL/GenBank/DDBJ whole genome shotgun (WGS) entry which is preliminary data.</text>
</comment>
<dbReference type="SUPFAM" id="SSF53098">
    <property type="entry name" value="Ribonuclease H-like"/>
    <property type="match status" value="1"/>
</dbReference>
<dbReference type="InterPro" id="IPR012337">
    <property type="entry name" value="RNaseH-like_sf"/>
</dbReference>
<gene>
    <name evidence="2" type="ORF">ISP17_05060</name>
</gene>
<dbReference type="NCBIfam" id="NF033516">
    <property type="entry name" value="transpos_IS3"/>
    <property type="match status" value="1"/>
</dbReference>
<sequence>MTQVRQVHRASRETYGSPRVHAELRRQGEAVGRRRIERLMREHAVRACSASLYRRLPGLGRFFASVDNQVHALTIDRCDQVWVTDVTYLKVAGTWRYLATVMDRYSRRLLGWALGREKSSVLTCRALASATRHRRPAPGTVVHSDRGVEFLASDFKQALGKAGLVQSVNRPRRMTDNAHMESWNKSMKSDMYHRQRFTDDRTLRGALRSYIDFYNQHRLHSALGYRSPIEFEAQCV</sequence>
<keyword evidence="3" id="KW-1185">Reference proteome</keyword>
<dbReference type="Pfam" id="PF00665">
    <property type="entry name" value="rve"/>
    <property type="match status" value="1"/>
</dbReference>
<proteinExistence type="predicted"/>
<evidence type="ECO:0000259" key="1">
    <source>
        <dbReference type="PROSITE" id="PS50994"/>
    </source>
</evidence>
<organism evidence="2 3">
    <name type="scientific">Dyella ginsengisoli</name>
    <dbReference type="NCBI Taxonomy" id="363848"/>
    <lineage>
        <taxon>Bacteria</taxon>
        <taxon>Pseudomonadati</taxon>
        <taxon>Pseudomonadota</taxon>
        <taxon>Gammaproteobacteria</taxon>
        <taxon>Lysobacterales</taxon>
        <taxon>Rhodanobacteraceae</taxon>
        <taxon>Dyella</taxon>
    </lineage>
</organism>
<evidence type="ECO:0000313" key="3">
    <source>
        <dbReference type="Proteomes" id="UP001620460"/>
    </source>
</evidence>
<accession>A0ABW8JU62</accession>
<dbReference type="Pfam" id="PF13276">
    <property type="entry name" value="HTH_21"/>
    <property type="match status" value="1"/>
</dbReference>
<evidence type="ECO:0000313" key="2">
    <source>
        <dbReference type="EMBL" id="MFK2903322.1"/>
    </source>
</evidence>
<dbReference type="InterPro" id="IPR025948">
    <property type="entry name" value="HTH-like_dom"/>
</dbReference>
<name>A0ABW8JU62_9GAMM</name>
<dbReference type="InterPro" id="IPR036397">
    <property type="entry name" value="RNaseH_sf"/>
</dbReference>
<dbReference type="InterPro" id="IPR048020">
    <property type="entry name" value="Transpos_IS3"/>
</dbReference>
<dbReference type="Pfam" id="PF13333">
    <property type="entry name" value="rve_2"/>
    <property type="match status" value="1"/>
</dbReference>
<protein>
    <submittedName>
        <fullName evidence="2">IS3 family transposase</fullName>
    </submittedName>
</protein>
<dbReference type="Gene3D" id="3.30.420.10">
    <property type="entry name" value="Ribonuclease H-like superfamily/Ribonuclease H"/>
    <property type="match status" value="1"/>
</dbReference>
<dbReference type="Proteomes" id="UP001620460">
    <property type="component" value="Unassembled WGS sequence"/>
</dbReference>